<keyword evidence="14" id="KW-1185">Reference proteome</keyword>
<evidence type="ECO:0000313" key="13">
    <source>
        <dbReference type="EnsemblPlants" id="LPERR06G02460.1"/>
    </source>
</evidence>
<keyword evidence="11" id="KW-0472">Membrane</keyword>
<protein>
    <recommendedName>
        <fullName evidence="12">Cysteine-rich transmembrane domain-containing protein</fullName>
    </recommendedName>
</protein>
<evidence type="ECO:0000256" key="10">
    <source>
        <dbReference type="ARBA" id="ARBA00023016"/>
    </source>
</evidence>
<evidence type="ECO:0000259" key="12">
    <source>
        <dbReference type="Pfam" id="PF12734"/>
    </source>
</evidence>
<evidence type="ECO:0000256" key="1">
    <source>
        <dbReference type="ARBA" id="ARBA00004162"/>
    </source>
</evidence>
<comment type="similarity">
    <text evidence="3">Belongs to the CYSTM1 family.</text>
</comment>
<dbReference type="EnsemblPlants" id="LPERR06G02460.1">
    <property type="protein sequence ID" value="LPERR06G02460.1"/>
    <property type="gene ID" value="LPERR06G02460"/>
</dbReference>
<evidence type="ECO:0000256" key="5">
    <source>
        <dbReference type="ARBA" id="ARBA00022512"/>
    </source>
</evidence>
<dbReference type="PANTHER" id="PTHR35470">
    <property type="entry name" value="CADMIUM TOLERANT 3"/>
    <property type="match status" value="1"/>
</dbReference>
<keyword evidence="6" id="KW-0964">Secreted</keyword>
<evidence type="ECO:0000313" key="14">
    <source>
        <dbReference type="Proteomes" id="UP000032180"/>
    </source>
</evidence>
<dbReference type="eggNOG" id="ENOG502S75V">
    <property type="taxonomic scope" value="Eukaryota"/>
</dbReference>
<dbReference type="InterPro" id="IPR051671">
    <property type="entry name" value="CYSTM1_HM_Tolerance"/>
</dbReference>
<dbReference type="Pfam" id="PF12734">
    <property type="entry name" value="CYSTM"/>
    <property type="match status" value="1"/>
</dbReference>
<sequence>MYNYPPPQQDMSYYDHCTKRHEEKGCLYAWNGQHKKIWGYQTGPFGKQRGKMYNAPMAQEMSYYEHVQRRHEEKGCIYACIFTALCCFCCYETCECCLDCLCCCCN</sequence>
<reference evidence="14" key="2">
    <citation type="submission" date="2013-12" db="EMBL/GenBank/DDBJ databases">
        <authorList>
            <person name="Yu Y."/>
            <person name="Lee S."/>
            <person name="de Baynast K."/>
            <person name="Wissotski M."/>
            <person name="Liu L."/>
            <person name="Talag J."/>
            <person name="Goicoechea J."/>
            <person name="Angelova A."/>
            <person name="Jetty R."/>
            <person name="Kudrna D."/>
            <person name="Golser W."/>
            <person name="Rivera L."/>
            <person name="Zhang J."/>
            <person name="Wing R."/>
        </authorList>
    </citation>
    <scope>NUCLEOTIDE SEQUENCE</scope>
</reference>
<dbReference type="HOGENOM" id="CLU_175841_0_0_1"/>
<accession>A0A0D9WLP1</accession>
<evidence type="ECO:0000256" key="9">
    <source>
        <dbReference type="ARBA" id="ARBA00022989"/>
    </source>
</evidence>
<evidence type="ECO:0000256" key="2">
    <source>
        <dbReference type="ARBA" id="ARBA00004191"/>
    </source>
</evidence>
<dbReference type="AlphaFoldDB" id="A0A0D9WLP1"/>
<evidence type="ECO:0000256" key="3">
    <source>
        <dbReference type="ARBA" id="ARBA00009444"/>
    </source>
</evidence>
<evidence type="ECO:0000256" key="11">
    <source>
        <dbReference type="ARBA" id="ARBA00023136"/>
    </source>
</evidence>
<keyword evidence="5" id="KW-0134">Cell wall</keyword>
<evidence type="ECO:0000256" key="8">
    <source>
        <dbReference type="ARBA" id="ARBA00022723"/>
    </source>
</evidence>
<keyword evidence="7" id="KW-0812">Transmembrane</keyword>
<keyword evidence="8" id="KW-0479">Metal-binding</keyword>
<keyword evidence="9" id="KW-1133">Transmembrane helix</keyword>
<proteinExistence type="inferred from homology"/>
<name>A0A0D9WLP1_9ORYZ</name>
<reference evidence="13" key="3">
    <citation type="submission" date="2015-04" db="UniProtKB">
        <authorList>
            <consortium name="EnsemblPlants"/>
        </authorList>
    </citation>
    <scope>IDENTIFICATION</scope>
</reference>
<dbReference type="InterPro" id="IPR028144">
    <property type="entry name" value="CYSTM_dom"/>
</dbReference>
<keyword evidence="4" id="KW-1003">Cell membrane</keyword>
<evidence type="ECO:0000256" key="7">
    <source>
        <dbReference type="ARBA" id="ARBA00022692"/>
    </source>
</evidence>
<evidence type="ECO:0000256" key="6">
    <source>
        <dbReference type="ARBA" id="ARBA00022525"/>
    </source>
</evidence>
<reference evidence="13 14" key="1">
    <citation type="submission" date="2012-08" db="EMBL/GenBank/DDBJ databases">
        <title>Oryza genome evolution.</title>
        <authorList>
            <person name="Wing R.A."/>
        </authorList>
    </citation>
    <scope>NUCLEOTIDE SEQUENCE</scope>
</reference>
<dbReference type="GO" id="GO:0010038">
    <property type="term" value="P:response to metal ion"/>
    <property type="evidence" value="ECO:0007669"/>
    <property type="project" value="UniProtKB-ARBA"/>
</dbReference>
<dbReference type="Gramene" id="LPERR06G02460.1">
    <property type="protein sequence ID" value="LPERR06G02460.1"/>
    <property type="gene ID" value="LPERR06G02460"/>
</dbReference>
<dbReference type="PANTHER" id="PTHR35470:SF12">
    <property type="entry name" value="PROTEIN CADMIUM TOLERANCE 1"/>
    <property type="match status" value="1"/>
</dbReference>
<evidence type="ECO:0000256" key="4">
    <source>
        <dbReference type="ARBA" id="ARBA00022475"/>
    </source>
</evidence>
<comment type="subcellular location">
    <subcellularLocation>
        <location evidence="1">Cell membrane</location>
        <topology evidence="1">Single-pass membrane protein</topology>
    </subcellularLocation>
    <subcellularLocation>
        <location evidence="2">Secreted</location>
        <location evidence="2">Cell wall</location>
    </subcellularLocation>
</comment>
<feature type="domain" description="Cysteine-rich transmembrane" evidence="12">
    <location>
        <begin position="62"/>
        <end position="94"/>
    </location>
</feature>
<organism evidence="13 14">
    <name type="scientific">Leersia perrieri</name>
    <dbReference type="NCBI Taxonomy" id="77586"/>
    <lineage>
        <taxon>Eukaryota</taxon>
        <taxon>Viridiplantae</taxon>
        <taxon>Streptophyta</taxon>
        <taxon>Embryophyta</taxon>
        <taxon>Tracheophyta</taxon>
        <taxon>Spermatophyta</taxon>
        <taxon>Magnoliopsida</taxon>
        <taxon>Liliopsida</taxon>
        <taxon>Poales</taxon>
        <taxon>Poaceae</taxon>
        <taxon>BOP clade</taxon>
        <taxon>Oryzoideae</taxon>
        <taxon>Oryzeae</taxon>
        <taxon>Oryzinae</taxon>
        <taxon>Leersia</taxon>
    </lineage>
</organism>
<dbReference type="GO" id="GO:0046872">
    <property type="term" value="F:metal ion binding"/>
    <property type="evidence" value="ECO:0007669"/>
    <property type="project" value="UniProtKB-KW"/>
</dbReference>
<keyword evidence="10" id="KW-0346">Stress response</keyword>
<dbReference type="GO" id="GO:0005886">
    <property type="term" value="C:plasma membrane"/>
    <property type="evidence" value="ECO:0007669"/>
    <property type="project" value="UniProtKB-SubCell"/>
</dbReference>
<dbReference type="Proteomes" id="UP000032180">
    <property type="component" value="Chromosome 6"/>
</dbReference>